<reference evidence="2" key="1">
    <citation type="submission" date="2019-03" db="EMBL/GenBank/DDBJ databases">
        <title>Flavobacterium sp.</title>
        <authorList>
            <person name="Kim H."/>
        </authorList>
    </citation>
    <scope>NUCLEOTIDE SEQUENCE [LARGE SCALE GENOMIC DNA]</scope>
    <source>
        <strain evidence="2">GS13</strain>
    </source>
</reference>
<evidence type="ECO:0000313" key="2">
    <source>
        <dbReference type="Proteomes" id="UP000291124"/>
    </source>
</evidence>
<dbReference type="OrthoDB" id="1117610at2"/>
<dbReference type="AlphaFoldDB" id="A0A4P6Y6D5"/>
<dbReference type="EMBL" id="CP037933">
    <property type="protein sequence ID" value="QBN17906.1"/>
    <property type="molecule type" value="Genomic_DNA"/>
</dbReference>
<dbReference type="Proteomes" id="UP000291124">
    <property type="component" value="Chromosome"/>
</dbReference>
<organism evidence="1 2">
    <name type="scientific">Flavobacterium nackdongense</name>
    <dbReference type="NCBI Taxonomy" id="2547394"/>
    <lineage>
        <taxon>Bacteria</taxon>
        <taxon>Pseudomonadati</taxon>
        <taxon>Bacteroidota</taxon>
        <taxon>Flavobacteriia</taxon>
        <taxon>Flavobacteriales</taxon>
        <taxon>Flavobacteriaceae</taxon>
        <taxon>Flavobacterium</taxon>
    </lineage>
</organism>
<evidence type="ECO:0000313" key="1">
    <source>
        <dbReference type="EMBL" id="QBN17906.1"/>
    </source>
</evidence>
<accession>A0A4P6Y6D5</accession>
<sequence length="107" mass="12147">MGGLLANQEKTITAATTSENLEAFVSAQFKWFKYRSPKIDITSGLNVFPSVTNMGRVRLEYDLAAKYELIKDFFLNVQFYENYDSQPSKNADPLNDWGIITSVGFTF</sequence>
<keyword evidence="2" id="KW-1185">Reference proteome</keyword>
<gene>
    <name evidence="1" type="ORF">E1750_03510</name>
</gene>
<name>A0A4P6Y6D5_9FLAO</name>
<dbReference type="KEGG" id="fnk:E1750_03510"/>
<proteinExistence type="predicted"/>
<protein>
    <submittedName>
        <fullName evidence="1">DUF481 domain-containing protein</fullName>
    </submittedName>
</protein>